<accession>A0A316HRU4</accession>
<keyword evidence="1" id="KW-0479">Metal-binding</keyword>
<reference evidence="3 4" key="1">
    <citation type="submission" date="2018-05" db="EMBL/GenBank/DDBJ databases">
        <title>Genomic Encyclopedia of Type Strains, Phase IV (KMG-IV): sequencing the most valuable type-strain genomes for metagenomic binning, comparative biology and taxonomic classification.</title>
        <authorList>
            <person name="Goeker M."/>
        </authorList>
    </citation>
    <scope>NUCLEOTIDE SEQUENCE [LARGE SCALE GENOMIC DNA]</scope>
    <source>
        <strain evidence="3 4">DSM 45480</strain>
    </source>
</reference>
<keyword evidence="1" id="KW-0863">Zinc-finger</keyword>
<dbReference type="PROSITE" id="PS50966">
    <property type="entry name" value="ZF_SWIM"/>
    <property type="match status" value="1"/>
</dbReference>
<sequence length="607" mass="64558">MIRPDLLALTPDALAALANRGLVKRAVKELDAGAVPVLGTDPDGAVQGEFPDGTTTTLPPNTILDAARCSCGAAGVCRHRIAVVLAYQRTQEAGAPAELWSPGAVTDDDLTALMGERTLRRARRAFQAGYRARLRRPTAEDRTAQAELPTCTVTFLVPGDLSYVHTDAVNRDEATALAVWAFREADALGTDTVDVGGSPTTATDLTAVTDLLDQLLLDGATNASEVLDVAWQRLHRDLTAQRLHWPASVITDLLAQLTAYRRRSADYEAQRFAALLTELHARTTATGPRAEVLGFDEPAETPLRRVRLTALGARLRSAITADVFFASGDVVLVHRDTPLRTGQKLAAANVVSESATRSASRVVTLKTSRVAKTSLTPVGTSWDDLPQALVIDDYDAAAAHLADLPPRQVRARVEAELVRVVRVSEVTEVAYDPAAQRLTATLHHTSPSTQNHRSQCVLEATHRAVAPHALDALATALRANPTTITGTIRRHRGTLVVDPLAVRTDAGVVVPDLAPGTTPQPLPPGVTTSDPLSAAVDGALLVLADAAHRGLDNLTDSLLARVREVAAHLHRTGLRTAAAQVTAFADGPAAATWLRAHLRLLVTADAR</sequence>
<dbReference type="InterPro" id="IPR007527">
    <property type="entry name" value="Znf_SWIM"/>
</dbReference>
<evidence type="ECO:0000256" key="1">
    <source>
        <dbReference type="PROSITE-ProRule" id="PRU00325"/>
    </source>
</evidence>
<dbReference type="AlphaFoldDB" id="A0A316HRU4"/>
<evidence type="ECO:0000259" key="2">
    <source>
        <dbReference type="PROSITE" id="PS50966"/>
    </source>
</evidence>
<protein>
    <submittedName>
        <fullName evidence="3">SWIM zinc finger protein</fullName>
    </submittedName>
</protein>
<dbReference type="RefSeq" id="WP_109640152.1">
    <property type="nucleotide sequence ID" value="NZ_QGHB01000012.1"/>
</dbReference>
<evidence type="ECO:0000313" key="3">
    <source>
        <dbReference type="EMBL" id="PWK82802.1"/>
    </source>
</evidence>
<organism evidence="3 4">
    <name type="scientific">Lentzea atacamensis</name>
    <dbReference type="NCBI Taxonomy" id="531938"/>
    <lineage>
        <taxon>Bacteria</taxon>
        <taxon>Bacillati</taxon>
        <taxon>Actinomycetota</taxon>
        <taxon>Actinomycetes</taxon>
        <taxon>Pseudonocardiales</taxon>
        <taxon>Pseudonocardiaceae</taxon>
        <taxon>Lentzea</taxon>
    </lineage>
</organism>
<gene>
    <name evidence="3" type="ORF">C8D88_11252</name>
</gene>
<proteinExistence type="predicted"/>
<keyword evidence="1" id="KW-0862">Zinc</keyword>
<dbReference type="GO" id="GO:0008270">
    <property type="term" value="F:zinc ion binding"/>
    <property type="evidence" value="ECO:0007669"/>
    <property type="project" value="UniProtKB-KW"/>
</dbReference>
<dbReference type="Proteomes" id="UP000246005">
    <property type="component" value="Unassembled WGS sequence"/>
</dbReference>
<feature type="domain" description="SWIM-type" evidence="2">
    <location>
        <begin position="54"/>
        <end position="88"/>
    </location>
</feature>
<name>A0A316HRU4_9PSEU</name>
<dbReference type="EMBL" id="QGHB01000012">
    <property type="protein sequence ID" value="PWK82802.1"/>
    <property type="molecule type" value="Genomic_DNA"/>
</dbReference>
<evidence type="ECO:0000313" key="4">
    <source>
        <dbReference type="Proteomes" id="UP000246005"/>
    </source>
</evidence>
<comment type="caution">
    <text evidence="3">The sequence shown here is derived from an EMBL/GenBank/DDBJ whole genome shotgun (WGS) entry which is preliminary data.</text>
</comment>